<protein>
    <submittedName>
        <fullName evidence="1">Uncharacterized protein</fullName>
    </submittedName>
</protein>
<proteinExistence type="predicted"/>
<dbReference type="AlphaFoldDB" id="A0A1W9NXX5"/>
<evidence type="ECO:0000313" key="1">
    <source>
        <dbReference type="EMBL" id="OQX50934.1"/>
    </source>
</evidence>
<comment type="caution">
    <text evidence="1">The sequence shown here is derived from an EMBL/GenBank/DDBJ whole genome shotgun (WGS) entry which is preliminary data.</text>
</comment>
<evidence type="ECO:0000313" key="2">
    <source>
        <dbReference type="Proteomes" id="UP000192520"/>
    </source>
</evidence>
<organism evidence="1 2">
    <name type="scientific">candidate division CPR3 bacterium 4484_211</name>
    <dbReference type="NCBI Taxonomy" id="1968527"/>
    <lineage>
        <taxon>Bacteria</taxon>
        <taxon>Bacteria division CPR3</taxon>
    </lineage>
</organism>
<name>A0A1W9NXX5_UNCC3</name>
<dbReference type="Proteomes" id="UP000192520">
    <property type="component" value="Unassembled WGS sequence"/>
</dbReference>
<accession>A0A1W9NXX5</accession>
<gene>
    <name evidence="1" type="ORF">B5M47_02620</name>
</gene>
<sequence>MSTYKLTSSQARKRFYEILKRVGEGGDNFVVKVYKDAKIRIIREDLAEILEEIIGKDVWSEIHRILKKNRAVGEGTRGTIRKILKPKFRKSETL</sequence>
<dbReference type="EMBL" id="MZGJ01000013">
    <property type="protein sequence ID" value="OQX50934.1"/>
    <property type="molecule type" value="Genomic_DNA"/>
</dbReference>
<reference evidence="2" key="1">
    <citation type="submission" date="2017-03" db="EMBL/GenBank/DDBJ databases">
        <title>Novel pathways for hydrocarbon cycling and metabolic interdependencies in hydrothermal sediment communities.</title>
        <authorList>
            <person name="Dombrowski N."/>
            <person name="Seitz K."/>
            <person name="Teske A."/>
            <person name="Baker B."/>
        </authorList>
    </citation>
    <scope>NUCLEOTIDE SEQUENCE [LARGE SCALE GENOMIC DNA]</scope>
</reference>